<proteinExistence type="predicted"/>
<dbReference type="SUPFAM" id="SSF52047">
    <property type="entry name" value="RNI-like"/>
    <property type="match status" value="1"/>
</dbReference>
<dbReference type="EMBL" id="CM001220">
    <property type="protein sequence ID" value="AES92452.1"/>
    <property type="molecule type" value="Genomic_DNA"/>
</dbReference>
<sequence>MVGAISSTDVQRHNAGNMNDMISDLPEDVLLDILSLVPTKDAVKTSILVKKWKHLLLHKSNHIERLCIKVQGIDIYDAWKVNILLSYALKHKVLDLKLSLNFIDSRFKLPHNFSSSHSLNKLYLESGVHMFIPDGICFPNLKTLYLSRLSFNNEMSAQRLLSGCPILEELTLYKCIWVNINQICVSISKFCTSNPAIKYILVKPTSIVDAYIDLKFSYPENPLHVSHCAMELLSELVSVKSLKLTNNTIERFSYPRNCGHLLPSFNNLTKLDMILGYFYVSCELLVDILRKTPKLEVLHISKGDCTALDNEDLTSDSLPCCIKSSLKLCSFSDFDGDEIEIQLLKCLTENATVLEAINIFCSGGLSSNLKKLTDVRNHVQSLGLGSCVFKFH</sequence>
<dbReference type="AlphaFoldDB" id="G7JFG9"/>
<dbReference type="OMA" id="FENDIPM"/>
<evidence type="ECO:0000259" key="1">
    <source>
        <dbReference type="PROSITE" id="PS50181"/>
    </source>
</evidence>
<dbReference type="Gene3D" id="1.20.1280.50">
    <property type="match status" value="1"/>
</dbReference>
<reference evidence="2 4" key="2">
    <citation type="journal article" date="2014" name="BMC Genomics">
        <title>An improved genome release (version Mt4.0) for the model legume Medicago truncatula.</title>
        <authorList>
            <person name="Tang H."/>
            <person name="Krishnakumar V."/>
            <person name="Bidwell S."/>
            <person name="Rosen B."/>
            <person name="Chan A."/>
            <person name="Zhou S."/>
            <person name="Gentzbittel L."/>
            <person name="Childs K.L."/>
            <person name="Yandell M."/>
            <person name="Gundlach H."/>
            <person name="Mayer K.F."/>
            <person name="Schwartz D.C."/>
            <person name="Town C.D."/>
        </authorList>
    </citation>
    <scope>GENOME REANNOTATION</scope>
    <source>
        <strain evidence="3 4">cv. Jemalong A17</strain>
    </source>
</reference>
<dbReference type="SUPFAM" id="SSF81383">
    <property type="entry name" value="F-box domain"/>
    <property type="match status" value="1"/>
</dbReference>
<dbReference type="PROSITE" id="PS50181">
    <property type="entry name" value="FBOX"/>
    <property type="match status" value="1"/>
</dbReference>
<dbReference type="PaxDb" id="3880-AES92452"/>
<keyword evidence="4" id="KW-1185">Reference proteome</keyword>
<dbReference type="CDD" id="cd22160">
    <property type="entry name" value="F-box_AtFBL13-like"/>
    <property type="match status" value="1"/>
</dbReference>
<evidence type="ECO:0000313" key="2">
    <source>
        <dbReference type="EMBL" id="AES92452.1"/>
    </source>
</evidence>
<accession>G7JFG9</accession>
<dbReference type="Pfam" id="PF08387">
    <property type="entry name" value="FBD"/>
    <property type="match status" value="1"/>
</dbReference>
<gene>
    <name evidence="2" type="ordered locus">MTR_4g130200</name>
</gene>
<reference evidence="2 4" key="1">
    <citation type="journal article" date="2011" name="Nature">
        <title>The Medicago genome provides insight into the evolution of rhizobial symbioses.</title>
        <authorList>
            <person name="Young N.D."/>
            <person name="Debelle F."/>
            <person name="Oldroyd G.E."/>
            <person name="Geurts R."/>
            <person name="Cannon S.B."/>
            <person name="Udvardi M.K."/>
            <person name="Benedito V.A."/>
            <person name="Mayer K.F."/>
            <person name="Gouzy J."/>
            <person name="Schoof H."/>
            <person name="Van de Peer Y."/>
            <person name="Proost S."/>
            <person name="Cook D.R."/>
            <person name="Meyers B.C."/>
            <person name="Spannagl M."/>
            <person name="Cheung F."/>
            <person name="De Mita S."/>
            <person name="Krishnakumar V."/>
            <person name="Gundlach H."/>
            <person name="Zhou S."/>
            <person name="Mudge J."/>
            <person name="Bharti A.K."/>
            <person name="Murray J.D."/>
            <person name="Naoumkina M.A."/>
            <person name="Rosen B."/>
            <person name="Silverstein K.A."/>
            <person name="Tang H."/>
            <person name="Rombauts S."/>
            <person name="Zhao P.X."/>
            <person name="Zhou P."/>
            <person name="Barbe V."/>
            <person name="Bardou P."/>
            <person name="Bechner M."/>
            <person name="Bellec A."/>
            <person name="Berger A."/>
            <person name="Berges H."/>
            <person name="Bidwell S."/>
            <person name="Bisseling T."/>
            <person name="Choisne N."/>
            <person name="Couloux A."/>
            <person name="Denny R."/>
            <person name="Deshpande S."/>
            <person name="Dai X."/>
            <person name="Doyle J.J."/>
            <person name="Dudez A.M."/>
            <person name="Farmer A.D."/>
            <person name="Fouteau S."/>
            <person name="Franken C."/>
            <person name="Gibelin C."/>
            <person name="Gish J."/>
            <person name="Goldstein S."/>
            <person name="Gonzalez A.J."/>
            <person name="Green P.J."/>
            <person name="Hallab A."/>
            <person name="Hartog M."/>
            <person name="Hua A."/>
            <person name="Humphray S.J."/>
            <person name="Jeong D.H."/>
            <person name="Jing Y."/>
            <person name="Jocker A."/>
            <person name="Kenton S.M."/>
            <person name="Kim D.J."/>
            <person name="Klee K."/>
            <person name="Lai H."/>
            <person name="Lang C."/>
            <person name="Lin S."/>
            <person name="Macmil S.L."/>
            <person name="Magdelenat G."/>
            <person name="Matthews L."/>
            <person name="McCorrison J."/>
            <person name="Monaghan E.L."/>
            <person name="Mun J.H."/>
            <person name="Najar F.Z."/>
            <person name="Nicholson C."/>
            <person name="Noirot C."/>
            <person name="O'Bleness M."/>
            <person name="Paule C.R."/>
            <person name="Poulain J."/>
            <person name="Prion F."/>
            <person name="Qin B."/>
            <person name="Qu C."/>
            <person name="Retzel E.F."/>
            <person name="Riddle C."/>
            <person name="Sallet E."/>
            <person name="Samain S."/>
            <person name="Samson N."/>
            <person name="Sanders I."/>
            <person name="Saurat O."/>
            <person name="Scarpelli C."/>
            <person name="Schiex T."/>
            <person name="Segurens B."/>
            <person name="Severin A.J."/>
            <person name="Sherrier D.J."/>
            <person name="Shi R."/>
            <person name="Sims S."/>
            <person name="Singer S.R."/>
            <person name="Sinharoy S."/>
            <person name="Sterck L."/>
            <person name="Viollet A."/>
            <person name="Wang B.B."/>
            <person name="Wang K."/>
            <person name="Wang M."/>
            <person name="Wang X."/>
            <person name="Warfsmann J."/>
            <person name="Weissenbach J."/>
            <person name="White D.D."/>
            <person name="White J.D."/>
            <person name="Wiley G.B."/>
            <person name="Wincker P."/>
            <person name="Xing Y."/>
            <person name="Yang L."/>
            <person name="Yao Z."/>
            <person name="Ying F."/>
            <person name="Zhai J."/>
            <person name="Zhou L."/>
            <person name="Zuber A."/>
            <person name="Denarie J."/>
            <person name="Dixon R.A."/>
            <person name="May G.D."/>
            <person name="Schwartz D.C."/>
            <person name="Rogers J."/>
            <person name="Quetier F."/>
            <person name="Town C.D."/>
            <person name="Roe B.A."/>
        </authorList>
    </citation>
    <scope>NUCLEOTIDE SEQUENCE [LARGE SCALE GENOMIC DNA]</scope>
    <source>
        <strain evidence="2">A17</strain>
        <strain evidence="3 4">cv. Jemalong A17</strain>
    </source>
</reference>
<dbReference type="EnsemblPlants" id="AES92452">
    <property type="protein sequence ID" value="AES92452"/>
    <property type="gene ID" value="MTR_4g130200"/>
</dbReference>
<dbReference type="eggNOG" id="ENOG502RYTW">
    <property type="taxonomic scope" value="Eukaryota"/>
</dbReference>
<dbReference type="PANTHER" id="PTHR31900:SF32">
    <property type="entry name" value="F-BOX_RNI_FBD-LIKE DOMAIN PROTEIN"/>
    <property type="match status" value="1"/>
</dbReference>
<dbReference type="InterPro" id="IPR053781">
    <property type="entry name" value="F-box_AtFBL13-like"/>
</dbReference>
<feature type="domain" description="F-box" evidence="1">
    <location>
        <begin position="19"/>
        <end position="66"/>
    </location>
</feature>
<dbReference type="InterPro" id="IPR006566">
    <property type="entry name" value="FBD"/>
</dbReference>
<dbReference type="InterPro" id="IPR032675">
    <property type="entry name" value="LRR_dom_sf"/>
</dbReference>
<organism evidence="2 4">
    <name type="scientific">Medicago truncatula</name>
    <name type="common">Barrel medic</name>
    <name type="synonym">Medicago tribuloides</name>
    <dbReference type="NCBI Taxonomy" id="3880"/>
    <lineage>
        <taxon>Eukaryota</taxon>
        <taxon>Viridiplantae</taxon>
        <taxon>Streptophyta</taxon>
        <taxon>Embryophyta</taxon>
        <taxon>Tracheophyta</taxon>
        <taxon>Spermatophyta</taxon>
        <taxon>Magnoliopsida</taxon>
        <taxon>eudicotyledons</taxon>
        <taxon>Gunneridae</taxon>
        <taxon>Pentapetalae</taxon>
        <taxon>rosids</taxon>
        <taxon>fabids</taxon>
        <taxon>Fabales</taxon>
        <taxon>Fabaceae</taxon>
        <taxon>Papilionoideae</taxon>
        <taxon>50 kb inversion clade</taxon>
        <taxon>NPAAA clade</taxon>
        <taxon>Hologalegina</taxon>
        <taxon>IRL clade</taxon>
        <taxon>Trifolieae</taxon>
        <taxon>Medicago</taxon>
    </lineage>
</organism>
<dbReference type="InterPro" id="IPR036047">
    <property type="entry name" value="F-box-like_dom_sf"/>
</dbReference>
<dbReference type="STRING" id="3880.G7JFG9"/>
<dbReference type="InterPro" id="IPR001810">
    <property type="entry name" value="F-box_dom"/>
</dbReference>
<dbReference type="Pfam" id="PF24758">
    <property type="entry name" value="LRR_At5g56370"/>
    <property type="match status" value="1"/>
</dbReference>
<dbReference type="Pfam" id="PF00646">
    <property type="entry name" value="F-box"/>
    <property type="match status" value="1"/>
</dbReference>
<dbReference type="InterPro" id="IPR055411">
    <property type="entry name" value="LRR_FXL15/At3g58940/PEG3-like"/>
</dbReference>
<dbReference type="PANTHER" id="PTHR31900">
    <property type="entry name" value="F-BOX/RNI SUPERFAMILY PROTEIN-RELATED"/>
    <property type="match status" value="1"/>
</dbReference>
<evidence type="ECO:0000313" key="4">
    <source>
        <dbReference type="Proteomes" id="UP000002051"/>
    </source>
</evidence>
<dbReference type="HOGENOM" id="CLU_010721_1_2_1"/>
<evidence type="ECO:0000313" key="3">
    <source>
        <dbReference type="EnsemblPlants" id="AES92452"/>
    </source>
</evidence>
<name>G7JFG9_MEDTR</name>
<dbReference type="Proteomes" id="UP000002051">
    <property type="component" value="Chromosome 4"/>
</dbReference>
<dbReference type="InterPro" id="IPR050232">
    <property type="entry name" value="FBL13/AtMIF1-like"/>
</dbReference>
<dbReference type="Gene3D" id="3.80.10.10">
    <property type="entry name" value="Ribonuclease Inhibitor"/>
    <property type="match status" value="1"/>
</dbReference>
<reference evidence="3" key="3">
    <citation type="submission" date="2015-04" db="UniProtKB">
        <authorList>
            <consortium name="EnsemblPlants"/>
        </authorList>
    </citation>
    <scope>IDENTIFICATION</scope>
    <source>
        <strain evidence="3">cv. Jemalong A17</strain>
    </source>
</reference>
<protein>
    <submittedName>
        <fullName evidence="2">F-box/RNI/FBD-like domain protein</fullName>
    </submittedName>
</protein>